<dbReference type="SMART" id="SM00225">
    <property type="entry name" value="BTB"/>
    <property type="match status" value="1"/>
</dbReference>
<feature type="domain" description="BTB" evidence="2">
    <location>
        <begin position="6"/>
        <end position="109"/>
    </location>
</feature>
<dbReference type="InterPro" id="IPR000210">
    <property type="entry name" value="BTB/POZ_dom"/>
</dbReference>
<dbReference type="InterPro" id="IPR011333">
    <property type="entry name" value="SKP1/BTB/POZ_sf"/>
</dbReference>
<dbReference type="Pfam" id="PF02214">
    <property type="entry name" value="BTB_2"/>
    <property type="match status" value="1"/>
</dbReference>
<reference evidence="3 4" key="2">
    <citation type="submission" date="2020-07" db="EMBL/GenBank/DDBJ databases">
        <title>Genome assembly of wild tea tree DASZ reveals pedigree and selection history of tea varieties.</title>
        <authorList>
            <person name="Zhang W."/>
        </authorList>
    </citation>
    <scope>NUCLEOTIDE SEQUENCE [LARGE SCALE GENOMIC DNA]</scope>
    <source>
        <strain evidence="4">cv. G240</strain>
        <tissue evidence="3">Leaf</tissue>
    </source>
</reference>
<comment type="caution">
    <text evidence="3">The sequence shown here is derived from an EMBL/GenBank/DDBJ whole genome shotgun (WGS) entry which is preliminary data.</text>
</comment>
<reference evidence="4" key="1">
    <citation type="journal article" date="2020" name="Nat. Commun.">
        <title>Genome assembly of wild tea tree DASZ reveals pedigree and selection history of tea varieties.</title>
        <authorList>
            <person name="Zhang W."/>
            <person name="Zhang Y."/>
            <person name="Qiu H."/>
            <person name="Guo Y."/>
            <person name="Wan H."/>
            <person name="Zhang X."/>
            <person name="Scossa F."/>
            <person name="Alseekh S."/>
            <person name="Zhang Q."/>
            <person name="Wang P."/>
            <person name="Xu L."/>
            <person name="Schmidt M.H."/>
            <person name="Jia X."/>
            <person name="Li D."/>
            <person name="Zhu A."/>
            <person name="Guo F."/>
            <person name="Chen W."/>
            <person name="Ni D."/>
            <person name="Usadel B."/>
            <person name="Fernie A.R."/>
            <person name="Wen W."/>
        </authorList>
    </citation>
    <scope>NUCLEOTIDE SEQUENCE [LARGE SCALE GENOMIC DNA]</scope>
    <source>
        <strain evidence="4">cv. G240</strain>
    </source>
</reference>
<organism evidence="3 4">
    <name type="scientific">Camellia sinensis</name>
    <name type="common">Tea plant</name>
    <name type="synonym">Thea sinensis</name>
    <dbReference type="NCBI Taxonomy" id="4442"/>
    <lineage>
        <taxon>Eukaryota</taxon>
        <taxon>Viridiplantae</taxon>
        <taxon>Streptophyta</taxon>
        <taxon>Embryophyta</taxon>
        <taxon>Tracheophyta</taxon>
        <taxon>Spermatophyta</taxon>
        <taxon>Magnoliopsida</taxon>
        <taxon>eudicotyledons</taxon>
        <taxon>Gunneridae</taxon>
        <taxon>Pentapetalae</taxon>
        <taxon>asterids</taxon>
        <taxon>Ericales</taxon>
        <taxon>Theaceae</taxon>
        <taxon>Camellia</taxon>
    </lineage>
</organism>
<comment type="pathway">
    <text evidence="1">Protein modification; protein ubiquitination.</text>
</comment>
<evidence type="ECO:0000256" key="1">
    <source>
        <dbReference type="ARBA" id="ARBA00004906"/>
    </source>
</evidence>
<dbReference type="GO" id="GO:0051260">
    <property type="term" value="P:protein homooligomerization"/>
    <property type="evidence" value="ECO:0007669"/>
    <property type="project" value="InterPro"/>
</dbReference>
<evidence type="ECO:0000259" key="2">
    <source>
        <dbReference type="SMART" id="SM00225"/>
    </source>
</evidence>
<dbReference type="EMBL" id="JACBKZ010000002">
    <property type="protein sequence ID" value="KAF5956422.1"/>
    <property type="molecule type" value="Genomic_DNA"/>
</dbReference>
<dbReference type="SUPFAM" id="SSF54695">
    <property type="entry name" value="POZ domain"/>
    <property type="match status" value="1"/>
</dbReference>
<name>A0A7J7HU99_CAMSI</name>
<dbReference type="InterPro" id="IPR003131">
    <property type="entry name" value="T1-type_BTB"/>
</dbReference>
<dbReference type="AlphaFoldDB" id="A0A7J7HU99"/>
<protein>
    <recommendedName>
        <fullName evidence="2">BTB domain-containing protein</fullName>
    </recommendedName>
</protein>
<proteinExistence type="predicted"/>
<dbReference type="PANTHER" id="PTHR14499:SF116">
    <property type="entry name" value="OSJNBA0029H02.24 PROTEIN"/>
    <property type="match status" value="1"/>
</dbReference>
<gene>
    <name evidence="3" type="ORF">HYC85_003647</name>
</gene>
<evidence type="ECO:0000313" key="4">
    <source>
        <dbReference type="Proteomes" id="UP000593564"/>
    </source>
</evidence>
<dbReference type="PANTHER" id="PTHR14499">
    <property type="entry name" value="POTASSIUM CHANNEL TETRAMERIZATION DOMAIN-CONTAINING"/>
    <property type="match status" value="1"/>
</dbReference>
<dbReference type="Proteomes" id="UP000593564">
    <property type="component" value="Unassembled WGS sequence"/>
</dbReference>
<feature type="non-terminal residue" evidence="3">
    <location>
        <position position="1"/>
    </location>
</feature>
<dbReference type="Gene3D" id="3.30.710.10">
    <property type="entry name" value="Potassium Channel Kv1.1, Chain A"/>
    <property type="match status" value="1"/>
</dbReference>
<keyword evidence="4" id="KW-1185">Reference proteome</keyword>
<evidence type="ECO:0000313" key="3">
    <source>
        <dbReference type="EMBL" id="KAF5956422.1"/>
    </source>
</evidence>
<sequence>QWQFTKRVKFNIGGKIFETTTTTLANGGCNSFFAAMFDNNWNLQTHNSAADDDGDYFIDRNPNCFAILNLLRTRELYIPSNIPENLFHREALFYGLLDNVCVRDLGSHPTRLFRALFQKFERKPYSSDSRGSESNLTSAMKPMTRAKGHVSIITKVASAWELSWRPPAQTSVCRHRGPVGHH</sequence>
<accession>A0A7J7HU99</accession>
<dbReference type="CDD" id="cd18316">
    <property type="entry name" value="BTB_POZ_KCTD-like"/>
    <property type="match status" value="1"/>
</dbReference>